<feature type="transmembrane region" description="Helical" evidence="6">
    <location>
        <begin position="149"/>
        <end position="173"/>
    </location>
</feature>
<evidence type="ECO:0000256" key="6">
    <source>
        <dbReference type="SAM" id="Phobius"/>
    </source>
</evidence>
<dbReference type="GO" id="GO:0015171">
    <property type="term" value="F:amino acid transmembrane transporter activity"/>
    <property type="evidence" value="ECO:0007669"/>
    <property type="project" value="TreeGrafter"/>
</dbReference>
<name>A0A521ES86_SACCC</name>
<feature type="transmembrane region" description="Helical" evidence="6">
    <location>
        <begin position="185"/>
        <end position="207"/>
    </location>
</feature>
<dbReference type="RefSeq" id="WP_142534401.1">
    <property type="nucleotide sequence ID" value="NZ_FXTB01000010.1"/>
</dbReference>
<dbReference type="Proteomes" id="UP000319040">
    <property type="component" value="Unassembled WGS sequence"/>
</dbReference>
<comment type="subcellular location">
    <subcellularLocation>
        <location evidence="1">Cell membrane</location>
        <topology evidence="1">Multi-pass membrane protein</topology>
    </subcellularLocation>
</comment>
<feature type="transmembrane region" description="Helical" evidence="6">
    <location>
        <begin position="113"/>
        <end position="137"/>
    </location>
</feature>
<gene>
    <name evidence="7" type="ORF">SAMN06265379_11082</name>
</gene>
<dbReference type="EMBL" id="FXTB01000010">
    <property type="protein sequence ID" value="SMO85960.1"/>
    <property type="molecule type" value="Genomic_DNA"/>
</dbReference>
<keyword evidence="4 6" id="KW-1133">Transmembrane helix</keyword>
<proteinExistence type="predicted"/>
<keyword evidence="2" id="KW-1003">Cell membrane</keyword>
<evidence type="ECO:0000256" key="4">
    <source>
        <dbReference type="ARBA" id="ARBA00022989"/>
    </source>
</evidence>
<feature type="transmembrane region" description="Helical" evidence="6">
    <location>
        <begin position="6"/>
        <end position="28"/>
    </location>
</feature>
<accession>A0A521ES86</accession>
<reference evidence="7 8" key="1">
    <citation type="submission" date="2017-05" db="EMBL/GenBank/DDBJ databases">
        <authorList>
            <person name="Varghese N."/>
            <person name="Submissions S."/>
        </authorList>
    </citation>
    <scope>NUCLEOTIDE SEQUENCE [LARGE SCALE GENOMIC DNA]</scope>
    <source>
        <strain evidence="7 8">DSM 27040</strain>
    </source>
</reference>
<dbReference type="AlphaFoldDB" id="A0A521ES86"/>
<dbReference type="OrthoDB" id="7874789at2"/>
<evidence type="ECO:0000256" key="5">
    <source>
        <dbReference type="ARBA" id="ARBA00023136"/>
    </source>
</evidence>
<dbReference type="GO" id="GO:0005886">
    <property type="term" value="C:plasma membrane"/>
    <property type="evidence" value="ECO:0007669"/>
    <property type="project" value="UniProtKB-SubCell"/>
</dbReference>
<organism evidence="7 8">
    <name type="scientific">Saccharicrinis carchari</name>
    <dbReference type="NCBI Taxonomy" id="1168039"/>
    <lineage>
        <taxon>Bacteria</taxon>
        <taxon>Pseudomonadati</taxon>
        <taxon>Bacteroidota</taxon>
        <taxon>Bacteroidia</taxon>
        <taxon>Marinilabiliales</taxon>
        <taxon>Marinilabiliaceae</taxon>
        <taxon>Saccharicrinis</taxon>
    </lineage>
</organism>
<dbReference type="InterPro" id="IPR001123">
    <property type="entry name" value="LeuE-type"/>
</dbReference>
<keyword evidence="5 6" id="KW-0472">Membrane</keyword>
<protein>
    <submittedName>
        <fullName evidence="7">Threonine/homoserine/homoserine lactone efflux protein</fullName>
    </submittedName>
</protein>
<keyword evidence="8" id="KW-1185">Reference proteome</keyword>
<feature type="transmembrane region" description="Helical" evidence="6">
    <location>
        <begin position="40"/>
        <end position="65"/>
    </location>
</feature>
<dbReference type="Pfam" id="PF01810">
    <property type="entry name" value="LysE"/>
    <property type="match status" value="1"/>
</dbReference>
<evidence type="ECO:0000256" key="3">
    <source>
        <dbReference type="ARBA" id="ARBA00022692"/>
    </source>
</evidence>
<evidence type="ECO:0000313" key="8">
    <source>
        <dbReference type="Proteomes" id="UP000319040"/>
    </source>
</evidence>
<keyword evidence="3 6" id="KW-0812">Transmembrane</keyword>
<dbReference type="PANTHER" id="PTHR30086">
    <property type="entry name" value="ARGININE EXPORTER PROTEIN ARGO"/>
    <property type="match status" value="1"/>
</dbReference>
<feature type="transmembrane region" description="Helical" evidence="6">
    <location>
        <begin position="71"/>
        <end position="92"/>
    </location>
</feature>
<evidence type="ECO:0000256" key="2">
    <source>
        <dbReference type="ARBA" id="ARBA00022475"/>
    </source>
</evidence>
<dbReference type="PANTHER" id="PTHR30086:SF20">
    <property type="entry name" value="ARGININE EXPORTER PROTEIN ARGO-RELATED"/>
    <property type="match status" value="1"/>
</dbReference>
<sequence length="212" mass="23311">MLLNYLIDGIIIGFSASVPLGPIGVLCIQRTLNKGRLSGFISGLGAAFSDTIYAILAGFSLSYIVNFIEQQLLYIQIFGALLLILLGIHIFYSNPAVQLRKQRKGKSNLFQDFISTFIVTISNPLAIFLFLAFFASFGAVKPGDDASNHFILIAGVLAGASLWWFILSSLISLFRSKINLRRLWWLNKITGAAIVILVVIGFVVFLFSDAIK</sequence>
<evidence type="ECO:0000256" key="1">
    <source>
        <dbReference type="ARBA" id="ARBA00004651"/>
    </source>
</evidence>
<evidence type="ECO:0000313" key="7">
    <source>
        <dbReference type="EMBL" id="SMO85960.1"/>
    </source>
</evidence>